<organism evidence="8 9">
    <name type="scientific">Desulfococcus multivorans DSM 2059</name>
    <dbReference type="NCBI Taxonomy" id="1121405"/>
    <lineage>
        <taxon>Bacteria</taxon>
        <taxon>Pseudomonadati</taxon>
        <taxon>Thermodesulfobacteriota</taxon>
        <taxon>Desulfobacteria</taxon>
        <taxon>Desulfobacterales</taxon>
        <taxon>Desulfococcaceae</taxon>
        <taxon>Desulfococcus</taxon>
    </lineage>
</organism>
<keyword evidence="2" id="KW-0479">Metal-binding</keyword>
<dbReference type="CDD" id="cd07334">
    <property type="entry name" value="M48C_loiP_like"/>
    <property type="match status" value="1"/>
</dbReference>
<dbReference type="Proteomes" id="UP000014977">
    <property type="component" value="Unassembled WGS sequence"/>
</dbReference>
<gene>
    <name evidence="8" type="ORF">dsmv_0245</name>
</gene>
<dbReference type="PANTHER" id="PTHR22726:SF8">
    <property type="entry name" value="METALLOPROTEASE YCAL"/>
    <property type="match status" value="1"/>
</dbReference>
<evidence type="ECO:0000313" key="9">
    <source>
        <dbReference type="Proteomes" id="UP000014977"/>
    </source>
</evidence>
<evidence type="ECO:0000313" key="8">
    <source>
        <dbReference type="EMBL" id="EPR38835.1"/>
    </source>
</evidence>
<keyword evidence="4 6" id="KW-0862">Zinc</keyword>
<protein>
    <submittedName>
        <fullName evidence="8">Peptidase M48 Ste24p</fullName>
    </submittedName>
</protein>
<dbReference type="GO" id="GO:0051603">
    <property type="term" value="P:proteolysis involved in protein catabolic process"/>
    <property type="evidence" value="ECO:0007669"/>
    <property type="project" value="TreeGrafter"/>
</dbReference>
<evidence type="ECO:0000256" key="5">
    <source>
        <dbReference type="ARBA" id="ARBA00023049"/>
    </source>
</evidence>
<dbReference type="PATRIC" id="fig|1121405.3.peg.2620"/>
<dbReference type="eggNOG" id="COG0501">
    <property type="taxonomic scope" value="Bacteria"/>
</dbReference>
<accession>S7TQB2</accession>
<evidence type="ECO:0000256" key="2">
    <source>
        <dbReference type="ARBA" id="ARBA00022723"/>
    </source>
</evidence>
<evidence type="ECO:0000256" key="4">
    <source>
        <dbReference type="ARBA" id="ARBA00022833"/>
    </source>
</evidence>
<dbReference type="AlphaFoldDB" id="S7TQB2"/>
<evidence type="ECO:0000256" key="3">
    <source>
        <dbReference type="ARBA" id="ARBA00022801"/>
    </source>
</evidence>
<keyword evidence="3 6" id="KW-0378">Hydrolase</keyword>
<comment type="similarity">
    <text evidence="6">Belongs to the peptidase M48 family.</text>
</comment>
<name>S7TQB2_DESML</name>
<dbReference type="OrthoDB" id="9810445at2"/>
<evidence type="ECO:0000259" key="7">
    <source>
        <dbReference type="Pfam" id="PF01435"/>
    </source>
</evidence>
<dbReference type="InterPro" id="IPR001915">
    <property type="entry name" value="Peptidase_M48"/>
</dbReference>
<evidence type="ECO:0000256" key="6">
    <source>
        <dbReference type="RuleBase" id="RU003983"/>
    </source>
</evidence>
<comment type="cofactor">
    <cofactor evidence="6">
        <name>Zn(2+)</name>
        <dbReference type="ChEBI" id="CHEBI:29105"/>
    </cofactor>
    <text evidence="6">Binds 1 zinc ion per subunit.</text>
</comment>
<dbReference type="Gene3D" id="3.30.2010.10">
    <property type="entry name" value="Metalloproteases ('zincins'), catalytic domain"/>
    <property type="match status" value="1"/>
</dbReference>
<evidence type="ECO:0000256" key="1">
    <source>
        <dbReference type="ARBA" id="ARBA00022670"/>
    </source>
</evidence>
<dbReference type="InterPro" id="IPR051156">
    <property type="entry name" value="Mito/Outer_Membr_Metalloprot"/>
</dbReference>
<dbReference type="Pfam" id="PF01435">
    <property type="entry name" value="Peptidase_M48"/>
    <property type="match status" value="1"/>
</dbReference>
<feature type="domain" description="Peptidase M48" evidence="7">
    <location>
        <begin position="72"/>
        <end position="242"/>
    </location>
</feature>
<dbReference type="GO" id="GO:0004222">
    <property type="term" value="F:metalloendopeptidase activity"/>
    <property type="evidence" value="ECO:0007669"/>
    <property type="project" value="InterPro"/>
</dbReference>
<proteinExistence type="inferred from homology"/>
<keyword evidence="1 6" id="KW-0645">Protease</keyword>
<dbReference type="EMBL" id="ATHJ01000094">
    <property type="protein sequence ID" value="EPR38835.1"/>
    <property type="molecule type" value="Genomic_DNA"/>
</dbReference>
<dbReference type="PROSITE" id="PS51257">
    <property type="entry name" value="PROKAR_LIPOPROTEIN"/>
    <property type="match status" value="1"/>
</dbReference>
<dbReference type="STRING" id="897.B2D07_04715"/>
<dbReference type="GO" id="GO:0046872">
    <property type="term" value="F:metal ion binding"/>
    <property type="evidence" value="ECO:0007669"/>
    <property type="project" value="UniProtKB-KW"/>
</dbReference>
<keyword evidence="9" id="KW-1185">Reference proteome</keyword>
<comment type="caution">
    <text evidence="8">The sequence shown here is derived from an EMBL/GenBank/DDBJ whole genome shotgun (WGS) entry which is preliminary data.</text>
</comment>
<dbReference type="PANTHER" id="PTHR22726">
    <property type="entry name" value="METALLOENDOPEPTIDASE OMA1"/>
    <property type="match status" value="1"/>
</dbReference>
<sequence>MESANRSFLSVLVMLCMLVVGCEDTDVNLAIQAGADAVRAVTLDDEEVARLAARVARESDLKHAVAPHDHPLARRLRRLVGDDAGYDGQGFNFKVYLSPTVNAFAMADGTIRIYGGLMDLLDDRELLFVIGHEMGHVAAKHIKEKIMLAYAGSAVRKAIASQQNEIGAIAGSAVGAFAETLLNAQFSQQEEREADDYGVLYLRKRGYDRQPAVSALNKLATLGNGHSFLSSHPSPGTRANRLMADGYDPRVSTELSLKDRIWRRLKMFWPFGV</sequence>
<dbReference type="RefSeq" id="WP_020876907.1">
    <property type="nucleotide sequence ID" value="NZ_ATHJ01000094.1"/>
</dbReference>
<dbReference type="GO" id="GO:0016020">
    <property type="term" value="C:membrane"/>
    <property type="evidence" value="ECO:0007669"/>
    <property type="project" value="TreeGrafter"/>
</dbReference>
<reference evidence="8 9" key="1">
    <citation type="journal article" date="2013" name="Genome Announc.">
        <title>Draft genome sequences for three mercury-methylating, sulfate-reducing bacteria.</title>
        <authorList>
            <person name="Brown S.D."/>
            <person name="Hurt R.A.Jr."/>
            <person name="Gilmour C.C."/>
            <person name="Elias D.A."/>
        </authorList>
    </citation>
    <scope>NUCLEOTIDE SEQUENCE [LARGE SCALE GENOMIC DNA]</scope>
    <source>
        <strain evidence="8 9">DSM 2059</strain>
    </source>
</reference>
<keyword evidence="5 6" id="KW-0482">Metalloprotease</keyword>